<dbReference type="EMBL" id="LGGD01000269">
    <property type="protein sequence ID" value="KUK59962.1"/>
    <property type="molecule type" value="Genomic_DNA"/>
</dbReference>
<comment type="caution">
    <text evidence="1">The sequence shown here is derived from an EMBL/GenBank/DDBJ whole genome shotgun (WGS) entry which is preliminary data.</text>
</comment>
<proteinExistence type="predicted"/>
<feature type="non-terminal residue" evidence="1">
    <location>
        <position position="1"/>
    </location>
</feature>
<protein>
    <submittedName>
        <fullName evidence="1">Uncharacterized protein</fullName>
    </submittedName>
</protein>
<evidence type="ECO:0000313" key="1">
    <source>
        <dbReference type="EMBL" id="KUK59962.1"/>
    </source>
</evidence>
<name>A0A124FRR5_9EURY</name>
<dbReference type="AlphaFoldDB" id="A0A124FRR5"/>
<evidence type="ECO:0000313" key="2">
    <source>
        <dbReference type="Proteomes" id="UP000054323"/>
    </source>
</evidence>
<accession>A0A124FRR5</accession>
<organism evidence="1 2">
    <name type="scientific">Methanoculleus marisnigri</name>
    <dbReference type="NCBI Taxonomy" id="2198"/>
    <lineage>
        <taxon>Archaea</taxon>
        <taxon>Methanobacteriati</taxon>
        <taxon>Methanobacteriota</taxon>
        <taxon>Stenosarchaea group</taxon>
        <taxon>Methanomicrobia</taxon>
        <taxon>Methanomicrobiales</taxon>
        <taxon>Methanomicrobiaceae</taxon>
        <taxon>Methanoculleus</taxon>
    </lineage>
</organism>
<dbReference type="Proteomes" id="UP000054323">
    <property type="component" value="Unassembled WGS sequence"/>
</dbReference>
<dbReference type="PATRIC" id="fig|2198.4.peg.297"/>
<reference evidence="2" key="1">
    <citation type="journal article" date="2015" name="MBio">
        <title>Genome-Resolved Metagenomic Analysis Reveals Roles for Candidate Phyla and Other Microbial Community Members in Biogeochemical Transformations in Oil Reservoirs.</title>
        <authorList>
            <person name="Hu P."/>
            <person name="Tom L."/>
            <person name="Singh A."/>
            <person name="Thomas B.C."/>
            <person name="Baker B.J."/>
            <person name="Piceno Y.M."/>
            <person name="Andersen G.L."/>
            <person name="Banfield J.F."/>
        </authorList>
    </citation>
    <scope>NUCLEOTIDE SEQUENCE [LARGE SCALE GENOMIC DNA]</scope>
</reference>
<sequence>FTDRRHIIGPTVKPGLQLQWSATVNLRAHGTVPYPKISTEQIKTKNRVS</sequence>
<gene>
    <name evidence="1" type="ORF">XD82_1734</name>
</gene>